<evidence type="ECO:0000313" key="1">
    <source>
        <dbReference type="EMBL" id="MEX5719508.1"/>
    </source>
</evidence>
<dbReference type="EMBL" id="JBFNXQ010000042">
    <property type="protein sequence ID" value="MEX5719508.1"/>
    <property type="molecule type" value="Genomic_DNA"/>
</dbReference>
<sequence>MVILLDPARSATRSMVKPAIPSRAAAHLQRRLPAVQLGGDGGVHVRVELAQLEVEDVGHGRPLL</sequence>
<gene>
    <name evidence="1" type="ORF">ABQ292_14180</name>
</gene>
<accession>A0ABV3XHA8</accession>
<organism evidence="1 2">
    <name type="scientific">Geodermatophilus maliterrae</name>
    <dbReference type="NCBI Taxonomy" id="3162531"/>
    <lineage>
        <taxon>Bacteria</taxon>
        <taxon>Bacillati</taxon>
        <taxon>Actinomycetota</taxon>
        <taxon>Actinomycetes</taxon>
        <taxon>Geodermatophilales</taxon>
        <taxon>Geodermatophilaceae</taxon>
        <taxon>Geodermatophilus</taxon>
    </lineage>
</organism>
<protein>
    <submittedName>
        <fullName evidence="1">Uncharacterized protein</fullName>
    </submittedName>
</protein>
<keyword evidence="2" id="KW-1185">Reference proteome</keyword>
<name>A0ABV3XHA8_9ACTN</name>
<dbReference type="RefSeq" id="WP_369207407.1">
    <property type="nucleotide sequence ID" value="NZ_JBFNXQ010000042.1"/>
</dbReference>
<proteinExistence type="predicted"/>
<evidence type="ECO:0000313" key="2">
    <source>
        <dbReference type="Proteomes" id="UP001560045"/>
    </source>
</evidence>
<reference evidence="1 2" key="1">
    <citation type="submission" date="2024-06" db="EMBL/GenBank/DDBJ databases">
        <title>Draft genome sequence of Geodermatophilus badlandi, a novel member of the Geodermatophilaceae isolated from badland sedimentary rocks in the Red desert, Wyoming, USA.</title>
        <authorList>
            <person name="Ben Tekaya S."/>
            <person name="Nouioui I."/>
            <person name="Flores G.M."/>
            <person name="Shaal M.N."/>
            <person name="Bredoire F."/>
            <person name="Basile F."/>
            <person name="Van Diepen L."/>
            <person name="Ward N.L."/>
        </authorList>
    </citation>
    <scope>NUCLEOTIDE SEQUENCE [LARGE SCALE GENOMIC DNA]</scope>
    <source>
        <strain evidence="1 2">WL48A</strain>
    </source>
</reference>
<comment type="caution">
    <text evidence="1">The sequence shown here is derived from an EMBL/GenBank/DDBJ whole genome shotgun (WGS) entry which is preliminary data.</text>
</comment>
<dbReference type="Proteomes" id="UP001560045">
    <property type="component" value="Unassembled WGS sequence"/>
</dbReference>